<dbReference type="AlphaFoldDB" id="A0A0N7KDF8"/>
<dbReference type="Gramene" id="Os01t0655500-02">
    <property type="protein sequence ID" value="Os01t0655500-02"/>
    <property type="gene ID" value="Os01g0655500"/>
</dbReference>
<keyword evidence="2" id="KW-1185">Reference proteome</keyword>
<dbReference type="ExpressionAtlas" id="A0A0N7KDF8">
    <property type="expression patterns" value="baseline and differential"/>
</dbReference>
<evidence type="ECO:0000313" key="1">
    <source>
        <dbReference type="EMBL" id="BAS73497.1"/>
    </source>
</evidence>
<protein>
    <submittedName>
        <fullName evidence="1">Os01g0655500 protein</fullName>
    </submittedName>
</protein>
<gene>
    <name evidence="1" type="ordered locus">Os01g0655500</name>
    <name evidence="1" type="ORF">OSNPB_010655500</name>
</gene>
<dbReference type="EMBL" id="AP014957">
    <property type="protein sequence ID" value="BAS73497.1"/>
    <property type="molecule type" value="Genomic_DNA"/>
</dbReference>
<reference evidence="1 2" key="2">
    <citation type="journal article" date="2013" name="Plant Cell Physiol.">
        <title>Rice Annotation Project Database (RAP-DB): an integrative and interactive database for rice genomics.</title>
        <authorList>
            <person name="Sakai H."/>
            <person name="Lee S.S."/>
            <person name="Tanaka T."/>
            <person name="Numa H."/>
            <person name="Kim J."/>
            <person name="Kawahara Y."/>
            <person name="Wakimoto H."/>
            <person name="Yang C.C."/>
            <person name="Iwamoto M."/>
            <person name="Abe T."/>
            <person name="Yamada Y."/>
            <person name="Muto A."/>
            <person name="Inokuchi H."/>
            <person name="Ikemura T."/>
            <person name="Matsumoto T."/>
            <person name="Sasaki T."/>
            <person name="Itoh T."/>
        </authorList>
    </citation>
    <scope>NUCLEOTIDE SEQUENCE [LARGE SCALE GENOMIC DNA]</scope>
    <source>
        <strain evidence="2">cv. Nipponbare</strain>
    </source>
</reference>
<reference evidence="1 2" key="3">
    <citation type="journal article" date="2013" name="Rice">
        <title>Improvement of the Oryza sativa Nipponbare reference genome using next generation sequence and optical map data.</title>
        <authorList>
            <person name="Kawahara Y."/>
            <person name="de la Bastide M."/>
            <person name="Hamilton J.P."/>
            <person name="Kanamori H."/>
            <person name="McCombie W.R."/>
            <person name="Ouyang S."/>
            <person name="Schwartz D.C."/>
            <person name="Tanaka T."/>
            <person name="Wu J."/>
            <person name="Zhou S."/>
            <person name="Childs K.L."/>
            <person name="Davidson R.M."/>
            <person name="Lin H."/>
            <person name="Quesada-Ocampo L."/>
            <person name="Vaillancourt B."/>
            <person name="Sakai H."/>
            <person name="Lee S.S."/>
            <person name="Kim J."/>
            <person name="Numa H."/>
            <person name="Itoh T."/>
            <person name="Buell C.R."/>
            <person name="Matsumoto T."/>
        </authorList>
    </citation>
    <scope>NUCLEOTIDE SEQUENCE [LARGE SCALE GENOMIC DNA]</scope>
    <source>
        <strain evidence="2">cv. Nipponbare</strain>
    </source>
</reference>
<name>A0A0N7KDF8_ORYSJ</name>
<reference evidence="2" key="1">
    <citation type="journal article" date="2005" name="Nature">
        <title>The map-based sequence of the rice genome.</title>
        <authorList>
            <consortium name="International rice genome sequencing project (IRGSP)"/>
            <person name="Matsumoto T."/>
            <person name="Wu J."/>
            <person name="Kanamori H."/>
            <person name="Katayose Y."/>
            <person name="Fujisawa M."/>
            <person name="Namiki N."/>
            <person name="Mizuno H."/>
            <person name="Yamamoto K."/>
            <person name="Antonio B.A."/>
            <person name="Baba T."/>
            <person name="Sakata K."/>
            <person name="Nagamura Y."/>
            <person name="Aoki H."/>
            <person name="Arikawa K."/>
            <person name="Arita K."/>
            <person name="Bito T."/>
            <person name="Chiden Y."/>
            <person name="Fujitsuka N."/>
            <person name="Fukunaka R."/>
            <person name="Hamada M."/>
            <person name="Harada C."/>
            <person name="Hayashi A."/>
            <person name="Hijishita S."/>
            <person name="Honda M."/>
            <person name="Hosokawa S."/>
            <person name="Ichikawa Y."/>
            <person name="Idonuma A."/>
            <person name="Iijima M."/>
            <person name="Ikeda M."/>
            <person name="Ikeno M."/>
            <person name="Ito K."/>
            <person name="Ito S."/>
            <person name="Ito T."/>
            <person name="Ito Y."/>
            <person name="Ito Y."/>
            <person name="Iwabuchi A."/>
            <person name="Kamiya K."/>
            <person name="Karasawa W."/>
            <person name="Kurita K."/>
            <person name="Katagiri S."/>
            <person name="Kikuta A."/>
            <person name="Kobayashi H."/>
            <person name="Kobayashi N."/>
            <person name="Machita K."/>
            <person name="Maehara T."/>
            <person name="Masukawa M."/>
            <person name="Mizubayashi T."/>
            <person name="Mukai Y."/>
            <person name="Nagasaki H."/>
            <person name="Nagata Y."/>
            <person name="Naito S."/>
            <person name="Nakashima M."/>
            <person name="Nakama Y."/>
            <person name="Nakamichi Y."/>
            <person name="Nakamura M."/>
            <person name="Meguro A."/>
            <person name="Negishi M."/>
            <person name="Ohta I."/>
            <person name="Ohta T."/>
            <person name="Okamoto M."/>
            <person name="Ono N."/>
            <person name="Saji S."/>
            <person name="Sakaguchi M."/>
            <person name="Sakai K."/>
            <person name="Shibata M."/>
            <person name="Shimokawa T."/>
            <person name="Song J."/>
            <person name="Takazaki Y."/>
            <person name="Terasawa K."/>
            <person name="Tsugane M."/>
            <person name="Tsuji K."/>
            <person name="Ueda S."/>
            <person name="Waki K."/>
            <person name="Yamagata H."/>
            <person name="Yamamoto M."/>
            <person name="Yamamoto S."/>
            <person name="Yamane H."/>
            <person name="Yoshiki S."/>
            <person name="Yoshihara R."/>
            <person name="Yukawa K."/>
            <person name="Zhong H."/>
            <person name="Yano M."/>
            <person name="Yuan Q."/>
            <person name="Ouyang S."/>
            <person name="Liu J."/>
            <person name="Jones K.M."/>
            <person name="Gansberger K."/>
            <person name="Moffat K."/>
            <person name="Hill J."/>
            <person name="Bera J."/>
            <person name="Fadrosh D."/>
            <person name="Jin S."/>
            <person name="Johri S."/>
            <person name="Kim M."/>
            <person name="Overton L."/>
            <person name="Reardon M."/>
            <person name="Tsitrin T."/>
            <person name="Vuong H."/>
            <person name="Weaver B."/>
            <person name="Ciecko A."/>
            <person name="Tallon L."/>
            <person name="Jackson J."/>
            <person name="Pai G."/>
            <person name="Aken S.V."/>
            <person name="Utterback T."/>
            <person name="Reidmuller S."/>
            <person name="Feldblyum T."/>
            <person name="Hsiao J."/>
            <person name="Zismann V."/>
            <person name="Iobst S."/>
            <person name="de Vazeille A.R."/>
            <person name="Buell C.R."/>
            <person name="Ying K."/>
            <person name="Li Y."/>
            <person name="Lu T."/>
            <person name="Huang Y."/>
            <person name="Zhao Q."/>
            <person name="Feng Q."/>
            <person name="Zhang L."/>
            <person name="Zhu J."/>
            <person name="Weng Q."/>
            <person name="Mu J."/>
            <person name="Lu Y."/>
            <person name="Fan D."/>
            <person name="Liu Y."/>
            <person name="Guan J."/>
            <person name="Zhang Y."/>
            <person name="Yu S."/>
            <person name="Liu X."/>
            <person name="Zhang Y."/>
            <person name="Hong G."/>
            <person name="Han B."/>
            <person name="Choisne N."/>
            <person name="Demange N."/>
            <person name="Orjeda G."/>
            <person name="Samain S."/>
            <person name="Cattolico L."/>
            <person name="Pelletier E."/>
            <person name="Couloux A."/>
            <person name="Segurens B."/>
            <person name="Wincker P."/>
            <person name="D'Hont A."/>
            <person name="Scarpelli C."/>
            <person name="Weissenbach J."/>
            <person name="Salanoubat M."/>
            <person name="Quetier F."/>
            <person name="Yu Y."/>
            <person name="Kim H.R."/>
            <person name="Rambo T."/>
            <person name="Currie J."/>
            <person name="Collura K."/>
            <person name="Luo M."/>
            <person name="Yang T."/>
            <person name="Ammiraju J.S.S."/>
            <person name="Engler F."/>
            <person name="Soderlund C."/>
            <person name="Wing R.A."/>
            <person name="Palmer L.E."/>
            <person name="de la Bastide M."/>
            <person name="Spiegel L."/>
            <person name="Nascimento L."/>
            <person name="Zutavern T."/>
            <person name="O'Shaughnessy A."/>
            <person name="Dike S."/>
            <person name="Dedhia N."/>
            <person name="Preston R."/>
            <person name="Balija V."/>
            <person name="McCombie W.R."/>
            <person name="Chow T."/>
            <person name="Chen H."/>
            <person name="Chung M."/>
            <person name="Chen C."/>
            <person name="Shaw J."/>
            <person name="Wu H."/>
            <person name="Hsiao K."/>
            <person name="Chao Y."/>
            <person name="Chu M."/>
            <person name="Cheng C."/>
            <person name="Hour A."/>
            <person name="Lee P."/>
            <person name="Lin S."/>
            <person name="Lin Y."/>
            <person name="Liou J."/>
            <person name="Liu S."/>
            <person name="Hsing Y."/>
            <person name="Raghuvanshi S."/>
            <person name="Mohanty A."/>
            <person name="Bharti A.K."/>
            <person name="Gaur A."/>
            <person name="Gupta V."/>
            <person name="Kumar D."/>
            <person name="Ravi V."/>
            <person name="Vij S."/>
            <person name="Kapur A."/>
            <person name="Khurana P."/>
            <person name="Khurana P."/>
            <person name="Khurana J.P."/>
            <person name="Tyagi A.K."/>
            <person name="Gaikwad K."/>
            <person name="Singh A."/>
            <person name="Dalal V."/>
            <person name="Srivastava S."/>
            <person name="Dixit A."/>
            <person name="Pal A.K."/>
            <person name="Ghazi I.A."/>
            <person name="Yadav M."/>
            <person name="Pandit A."/>
            <person name="Bhargava A."/>
            <person name="Sureshbabu K."/>
            <person name="Batra K."/>
            <person name="Sharma T.R."/>
            <person name="Mohapatra T."/>
            <person name="Singh N.K."/>
            <person name="Messing J."/>
            <person name="Nelson A.B."/>
            <person name="Fuks G."/>
            <person name="Kavchok S."/>
            <person name="Keizer G."/>
            <person name="Linton E."/>
            <person name="Llaca V."/>
            <person name="Song R."/>
            <person name="Tanyolac B."/>
            <person name="Young S."/>
            <person name="Ho-Il K."/>
            <person name="Hahn J.H."/>
            <person name="Sangsakoo G."/>
            <person name="Vanavichit A."/>
            <person name="de Mattos Luiz.A.T."/>
            <person name="Zimmer P.D."/>
            <person name="Malone G."/>
            <person name="Dellagostin O."/>
            <person name="de Oliveira A.C."/>
            <person name="Bevan M."/>
            <person name="Bancroft I."/>
            <person name="Minx P."/>
            <person name="Cordum H."/>
            <person name="Wilson R."/>
            <person name="Cheng Z."/>
            <person name="Jin W."/>
            <person name="Jiang J."/>
            <person name="Leong S.A."/>
            <person name="Iwama H."/>
            <person name="Gojobori T."/>
            <person name="Itoh T."/>
            <person name="Niimura Y."/>
            <person name="Fujii Y."/>
            <person name="Habara T."/>
            <person name="Sakai H."/>
            <person name="Sato Y."/>
            <person name="Wilson G."/>
            <person name="Kumar K."/>
            <person name="McCouch S."/>
            <person name="Juretic N."/>
            <person name="Hoen D."/>
            <person name="Wright S."/>
            <person name="Bruskiewich R."/>
            <person name="Bureau T."/>
            <person name="Miyao A."/>
            <person name="Hirochika H."/>
            <person name="Nishikawa T."/>
            <person name="Kadowaki K."/>
            <person name="Sugiura M."/>
            <person name="Burr B."/>
            <person name="Sasaki T."/>
        </authorList>
    </citation>
    <scope>NUCLEOTIDE SEQUENCE [LARGE SCALE GENOMIC DNA]</scope>
    <source>
        <strain evidence="2">cv. Nipponbare</strain>
    </source>
</reference>
<accession>A0A0N7KDF8</accession>
<feature type="non-terminal residue" evidence="1">
    <location>
        <position position="1"/>
    </location>
</feature>
<proteinExistence type="predicted"/>
<dbReference type="Proteomes" id="UP000059680">
    <property type="component" value="Chromosome 1"/>
</dbReference>
<organism evidence="1 2">
    <name type="scientific">Oryza sativa subsp. japonica</name>
    <name type="common">Rice</name>
    <dbReference type="NCBI Taxonomy" id="39947"/>
    <lineage>
        <taxon>Eukaryota</taxon>
        <taxon>Viridiplantae</taxon>
        <taxon>Streptophyta</taxon>
        <taxon>Embryophyta</taxon>
        <taxon>Tracheophyta</taxon>
        <taxon>Spermatophyta</taxon>
        <taxon>Magnoliopsida</taxon>
        <taxon>Liliopsida</taxon>
        <taxon>Poales</taxon>
        <taxon>Poaceae</taxon>
        <taxon>BOP clade</taxon>
        <taxon>Oryzoideae</taxon>
        <taxon>Oryzeae</taxon>
        <taxon>Oryzinae</taxon>
        <taxon>Oryza</taxon>
        <taxon>Oryza sativa</taxon>
    </lineage>
</organism>
<sequence length="58" mass="6420">NVSSAQKVLQEIRTQTPPEMFDLSKIVCGTYVDARLMILRGVNGSALFFTRSNSRADS</sequence>
<evidence type="ECO:0000313" key="2">
    <source>
        <dbReference type="Proteomes" id="UP000059680"/>
    </source>
</evidence>